<sequence>MSIALERNNSSADQSRPNRRASAVEEDRSSSLSSSSTSSIGKNSDDESSGRGGEGEEVQSEYNKDGAFDSLDALEEVLPVKKSISKFYCGKSKSFTSLSDAASCSSMKDITKPENACSRKRKNLMAYKNFWDRNSNSIRNSRGGISKRTNNSRSMLALAAMSNCGESSNCETSNSTSLVPGCSLPPLPPNARRAIFSELTSSPPADKFSPWRSFSLSDLQGAAADASSSGFPVLRINK</sequence>
<evidence type="ECO:0000313" key="4">
    <source>
        <dbReference type="EMBL" id="KZV15111.1"/>
    </source>
</evidence>
<keyword evidence="2" id="KW-0539">Nucleus</keyword>
<dbReference type="GO" id="GO:0006950">
    <property type="term" value="P:response to stress"/>
    <property type="evidence" value="ECO:0007669"/>
    <property type="project" value="UniProtKB-ARBA"/>
</dbReference>
<organism evidence="4 5">
    <name type="scientific">Dorcoceras hygrometricum</name>
    <dbReference type="NCBI Taxonomy" id="472368"/>
    <lineage>
        <taxon>Eukaryota</taxon>
        <taxon>Viridiplantae</taxon>
        <taxon>Streptophyta</taxon>
        <taxon>Embryophyta</taxon>
        <taxon>Tracheophyta</taxon>
        <taxon>Spermatophyta</taxon>
        <taxon>Magnoliopsida</taxon>
        <taxon>eudicotyledons</taxon>
        <taxon>Gunneridae</taxon>
        <taxon>Pentapetalae</taxon>
        <taxon>asterids</taxon>
        <taxon>lamiids</taxon>
        <taxon>Lamiales</taxon>
        <taxon>Gesneriaceae</taxon>
        <taxon>Didymocarpoideae</taxon>
        <taxon>Trichosporeae</taxon>
        <taxon>Loxocarpinae</taxon>
        <taxon>Dorcoceras</taxon>
    </lineage>
</organism>
<evidence type="ECO:0000313" key="5">
    <source>
        <dbReference type="Proteomes" id="UP000250235"/>
    </source>
</evidence>
<evidence type="ECO:0000256" key="2">
    <source>
        <dbReference type="ARBA" id="ARBA00023242"/>
    </source>
</evidence>
<dbReference type="PANTHER" id="PTHR33172">
    <property type="entry name" value="OS08G0516900 PROTEIN"/>
    <property type="match status" value="1"/>
</dbReference>
<accession>A0A2Z7A1C7</accession>
<dbReference type="EMBL" id="KV020124">
    <property type="protein sequence ID" value="KZV15111.1"/>
    <property type="molecule type" value="Genomic_DNA"/>
</dbReference>
<proteinExistence type="predicted"/>
<name>A0A2Z7A1C7_9LAMI</name>
<keyword evidence="5" id="KW-1185">Reference proteome</keyword>
<reference evidence="4 5" key="1">
    <citation type="journal article" date="2015" name="Proc. Natl. Acad. Sci. U.S.A.">
        <title>The resurrection genome of Boea hygrometrica: A blueprint for survival of dehydration.</title>
        <authorList>
            <person name="Xiao L."/>
            <person name="Yang G."/>
            <person name="Zhang L."/>
            <person name="Yang X."/>
            <person name="Zhao S."/>
            <person name="Ji Z."/>
            <person name="Zhou Q."/>
            <person name="Hu M."/>
            <person name="Wang Y."/>
            <person name="Chen M."/>
            <person name="Xu Y."/>
            <person name="Jin H."/>
            <person name="Xiao X."/>
            <person name="Hu G."/>
            <person name="Bao F."/>
            <person name="Hu Y."/>
            <person name="Wan P."/>
            <person name="Li L."/>
            <person name="Deng X."/>
            <person name="Kuang T."/>
            <person name="Xiang C."/>
            <person name="Zhu J.K."/>
            <person name="Oliver M.J."/>
            <person name="He Y."/>
        </authorList>
    </citation>
    <scope>NUCLEOTIDE SEQUENCE [LARGE SCALE GENOMIC DNA]</scope>
    <source>
        <strain evidence="5">cv. XS01</strain>
    </source>
</reference>
<feature type="compositionally biased region" description="Low complexity" evidence="3">
    <location>
        <begin position="30"/>
        <end position="39"/>
    </location>
</feature>
<dbReference type="Proteomes" id="UP000250235">
    <property type="component" value="Unassembled WGS sequence"/>
</dbReference>
<feature type="region of interest" description="Disordered" evidence="3">
    <location>
        <begin position="1"/>
        <end position="64"/>
    </location>
</feature>
<evidence type="ECO:0000256" key="3">
    <source>
        <dbReference type="SAM" id="MobiDB-lite"/>
    </source>
</evidence>
<dbReference type="AlphaFoldDB" id="A0A2Z7A1C7"/>
<dbReference type="PANTHER" id="PTHR33172:SF96">
    <property type="entry name" value="PROTEIN OXIDATIVE STRESS 3 LIKE 3"/>
    <property type="match status" value="1"/>
</dbReference>
<dbReference type="OrthoDB" id="691484at2759"/>
<dbReference type="InterPro" id="IPR051992">
    <property type="entry name" value="OxStress_Response_Reg"/>
</dbReference>
<comment type="subcellular location">
    <subcellularLocation>
        <location evidence="1">Nucleus</location>
    </subcellularLocation>
</comment>
<gene>
    <name evidence="4" type="ORF">F511_37014</name>
</gene>
<evidence type="ECO:0000256" key="1">
    <source>
        <dbReference type="ARBA" id="ARBA00004123"/>
    </source>
</evidence>
<dbReference type="GO" id="GO:0005634">
    <property type="term" value="C:nucleus"/>
    <property type="evidence" value="ECO:0007669"/>
    <property type="project" value="UniProtKB-SubCell"/>
</dbReference>
<protein>
    <recommendedName>
        <fullName evidence="6">Suppressor protein SRP40-like</fullName>
    </recommendedName>
</protein>
<evidence type="ECO:0008006" key="6">
    <source>
        <dbReference type="Google" id="ProtNLM"/>
    </source>
</evidence>